<protein>
    <submittedName>
        <fullName evidence="2">Uncharacterized protein</fullName>
    </submittedName>
</protein>
<accession>A0A401RG04</accession>
<evidence type="ECO:0000256" key="1">
    <source>
        <dbReference type="SAM" id="MobiDB-lite"/>
    </source>
</evidence>
<reference evidence="2 3" key="1">
    <citation type="journal article" date="2018" name="Nat. Ecol. Evol.">
        <title>Shark genomes provide insights into elasmobranch evolution and the origin of vertebrates.</title>
        <authorList>
            <person name="Hara Y"/>
            <person name="Yamaguchi K"/>
            <person name="Onimaru K"/>
            <person name="Kadota M"/>
            <person name="Koyanagi M"/>
            <person name="Keeley SD"/>
            <person name="Tatsumi K"/>
            <person name="Tanaka K"/>
            <person name="Motone F"/>
            <person name="Kageyama Y"/>
            <person name="Nozu R"/>
            <person name="Adachi N"/>
            <person name="Nishimura O"/>
            <person name="Nakagawa R"/>
            <person name="Tanegashima C"/>
            <person name="Kiyatake I"/>
            <person name="Matsumoto R"/>
            <person name="Murakumo K"/>
            <person name="Nishida K"/>
            <person name="Terakita A"/>
            <person name="Kuratani S"/>
            <person name="Sato K"/>
            <person name="Hyodo S Kuraku.S."/>
        </authorList>
    </citation>
    <scope>NUCLEOTIDE SEQUENCE [LARGE SCALE GENOMIC DNA]</scope>
</reference>
<proteinExistence type="predicted"/>
<dbReference type="EMBL" id="BEZZ01009320">
    <property type="protein sequence ID" value="GCC17067.1"/>
    <property type="molecule type" value="Genomic_DNA"/>
</dbReference>
<dbReference type="AlphaFoldDB" id="A0A401RG04"/>
<evidence type="ECO:0000313" key="3">
    <source>
        <dbReference type="Proteomes" id="UP000287033"/>
    </source>
</evidence>
<name>A0A401RG04_CHIPU</name>
<dbReference type="Proteomes" id="UP000287033">
    <property type="component" value="Unassembled WGS sequence"/>
</dbReference>
<organism evidence="2 3">
    <name type="scientific">Chiloscyllium punctatum</name>
    <name type="common">Brownbanded bambooshark</name>
    <name type="synonym">Hemiscyllium punctatum</name>
    <dbReference type="NCBI Taxonomy" id="137246"/>
    <lineage>
        <taxon>Eukaryota</taxon>
        <taxon>Metazoa</taxon>
        <taxon>Chordata</taxon>
        <taxon>Craniata</taxon>
        <taxon>Vertebrata</taxon>
        <taxon>Chondrichthyes</taxon>
        <taxon>Elasmobranchii</taxon>
        <taxon>Galeomorphii</taxon>
        <taxon>Galeoidea</taxon>
        <taxon>Orectolobiformes</taxon>
        <taxon>Hemiscylliidae</taxon>
        <taxon>Chiloscyllium</taxon>
    </lineage>
</organism>
<feature type="region of interest" description="Disordered" evidence="1">
    <location>
        <begin position="52"/>
        <end position="71"/>
    </location>
</feature>
<keyword evidence="3" id="KW-1185">Reference proteome</keyword>
<evidence type="ECO:0000313" key="2">
    <source>
        <dbReference type="EMBL" id="GCC17067.1"/>
    </source>
</evidence>
<comment type="caution">
    <text evidence="2">The sequence shown here is derived from an EMBL/GenBank/DDBJ whole genome shotgun (WGS) entry which is preliminary data.</text>
</comment>
<gene>
    <name evidence="2" type="ORF">chiPu_0022607</name>
</gene>
<sequence length="71" mass="7808">MPRVAPISPGVDSVDKKQWGALDIRSDKAVIAQWGNRNWDAELKTRNCKSSTISDERRSAMPGLVDSVQAP</sequence>